<reference evidence="3 4" key="1">
    <citation type="submission" date="2016-12" db="EMBL/GenBank/DDBJ databases">
        <title>The genomes of Aspergillus section Nigri reveals drivers in fungal speciation.</title>
        <authorList>
            <consortium name="DOE Joint Genome Institute"/>
            <person name="Vesth T.C."/>
            <person name="Nybo J."/>
            <person name="Theobald S."/>
            <person name="Brandl J."/>
            <person name="Frisvad J.C."/>
            <person name="Nielsen K.F."/>
            <person name="Lyhne E.K."/>
            <person name="Kogle M.E."/>
            <person name="Kuo A."/>
            <person name="Riley R."/>
            <person name="Clum A."/>
            <person name="Nolan M."/>
            <person name="Lipzen A."/>
            <person name="Salamov A."/>
            <person name="Henrissat B."/>
            <person name="Wiebenga A."/>
            <person name="De Vries R.P."/>
            <person name="Grigoriev I.V."/>
            <person name="Mortensen U.H."/>
            <person name="Andersen M.R."/>
            <person name="Baker S.E."/>
        </authorList>
    </citation>
    <scope>NUCLEOTIDE SEQUENCE [LARGE SCALE GENOMIC DNA]</scope>
    <source>
        <strain evidence="3 4">CBS 121591</strain>
    </source>
</reference>
<dbReference type="AlphaFoldDB" id="A0A319DB06"/>
<keyword evidence="4" id="KW-1185">Reference proteome</keyword>
<proteinExistence type="predicted"/>
<feature type="region of interest" description="Disordered" evidence="1">
    <location>
        <begin position="73"/>
        <end position="102"/>
    </location>
</feature>
<dbReference type="RefSeq" id="XP_025495428.1">
    <property type="nucleotide sequence ID" value="XM_025630435.1"/>
</dbReference>
<dbReference type="PROSITE" id="PS51257">
    <property type="entry name" value="PROKAR_LIPOPROTEIN"/>
    <property type="match status" value="1"/>
</dbReference>
<keyword evidence="2" id="KW-1133">Transmembrane helix</keyword>
<dbReference type="VEuPathDB" id="FungiDB:BO82DRAFT_181848"/>
<sequence length="102" mass="11290">MMGGRLTPLSPTLTSCRLSFAHDGSHAGRYRQVPHDRATCQRGTSFVVLTGKLFPSSITCLVCFSLFIYHRERPPSKKPSPTSTMVLSHTPTVPHRATLRIP</sequence>
<accession>A0A319DB06</accession>
<dbReference type="Proteomes" id="UP000248340">
    <property type="component" value="Unassembled WGS sequence"/>
</dbReference>
<evidence type="ECO:0000256" key="1">
    <source>
        <dbReference type="SAM" id="MobiDB-lite"/>
    </source>
</evidence>
<evidence type="ECO:0000256" key="2">
    <source>
        <dbReference type="SAM" id="Phobius"/>
    </source>
</evidence>
<protein>
    <submittedName>
        <fullName evidence="3">Uncharacterized protein</fullName>
    </submittedName>
</protein>
<dbReference type="EMBL" id="KZ821680">
    <property type="protein sequence ID" value="PYH85228.1"/>
    <property type="molecule type" value="Genomic_DNA"/>
</dbReference>
<dbReference type="GeneID" id="37133176"/>
<evidence type="ECO:0000313" key="3">
    <source>
        <dbReference type="EMBL" id="PYH85228.1"/>
    </source>
</evidence>
<feature type="transmembrane region" description="Helical" evidence="2">
    <location>
        <begin position="45"/>
        <end position="69"/>
    </location>
</feature>
<keyword evidence="2" id="KW-0812">Transmembrane</keyword>
<gene>
    <name evidence="3" type="ORF">BO82DRAFT_181848</name>
</gene>
<keyword evidence="2" id="KW-0472">Membrane</keyword>
<evidence type="ECO:0000313" key="4">
    <source>
        <dbReference type="Proteomes" id="UP000248340"/>
    </source>
</evidence>
<organism evidence="3 4">
    <name type="scientific">Aspergillus uvarum CBS 121591</name>
    <dbReference type="NCBI Taxonomy" id="1448315"/>
    <lineage>
        <taxon>Eukaryota</taxon>
        <taxon>Fungi</taxon>
        <taxon>Dikarya</taxon>
        <taxon>Ascomycota</taxon>
        <taxon>Pezizomycotina</taxon>
        <taxon>Eurotiomycetes</taxon>
        <taxon>Eurotiomycetidae</taxon>
        <taxon>Eurotiales</taxon>
        <taxon>Aspergillaceae</taxon>
        <taxon>Aspergillus</taxon>
        <taxon>Aspergillus subgen. Circumdati</taxon>
    </lineage>
</organism>
<name>A0A319DB06_9EURO</name>